<keyword evidence="3" id="KW-1185">Reference proteome</keyword>
<reference evidence="2 3" key="1">
    <citation type="submission" date="2020-07" db="EMBL/GenBank/DDBJ databases">
        <authorList>
            <person name="Partida-Martinez L."/>
            <person name="Huntemann M."/>
            <person name="Clum A."/>
            <person name="Wang J."/>
            <person name="Palaniappan K."/>
            <person name="Ritter S."/>
            <person name="Chen I.-M."/>
            <person name="Stamatis D."/>
            <person name="Reddy T."/>
            <person name="O'Malley R."/>
            <person name="Daum C."/>
            <person name="Shapiro N."/>
            <person name="Ivanova N."/>
            <person name="Kyrpides N."/>
            <person name="Woyke T."/>
        </authorList>
    </citation>
    <scope>NUCLEOTIDE SEQUENCE [LARGE SCALE GENOMIC DNA]</scope>
    <source>
        <strain evidence="2 3">AT2.17</strain>
    </source>
</reference>
<dbReference type="AlphaFoldDB" id="A0A7Y9H5E0"/>
<evidence type="ECO:0000313" key="2">
    <source>
        <dbReference type="EMBL" id="NYE37554.1"/>
    </source>
</evidence>
<dbReference type="SUPFAM" id="SSF54909">
    <property type="entry name" value="Dimeric alpha+beta barrel"/>
    <property type="match status" value="1"/>
</dbReference>
<organism evidence="2 3">
    <name type="scientific">Nocardioides cavernae</name>
    <dbReference type="NCBI Taxonomy" id="1921566"/>
    <lineage>
        <taxon>Bacteria</taxon>
        <taxon>Bacillati</taxon>
        <taxon>Actinomycetota</taxon>
        <taxon>Actinomycetes</taxon>
        <taxon>Propionibacteriales</taxon>
        <taxon>Nocardioidaceae</taxon>
        <taxon>Nocardioides</taxon>
    </lineage>
</organism>
<evidence type="ECO:0000259" key="1">
    <source>
        <dbReference type="Pfam" id="PF03992"/>
    </source>
</evidence>
<comment type="caution">
    <text evidence="2">The sequence shown here is derived from an EMBL/GenBank/DDBJ whole genome shotgun (WGS) entry which is preliminary data.</text>
</comment>
<gene>
    <name evidence="2" type="ORF">F4692_002687</name>
</gene>
<feature type="domain" description="ABM" evidence="1">
    <location>
        <begin position="7"/>
        <end position="68"/>
    </location>
</feature>
<proteinExistence type="predicted"/>
<dbReference type="Proteomes" id="UP000549911">
    <property type="component" value="Unassembled WGS sequence"/>
</dbReference>
<keyword evidence="2" id="KW-0503">Monooxygenase</keyword>
<dbReference type="EMBL" id="JACCBW010000002">
    <property type="protein sequence ID" value="NYE37554.1"/>
    <property type="molecule type" value="Genomic_DNA"/>
</dbReference>
<dbReference type="GO" id="GO:0004497">
    <property type="term" value="F:monooxygenase activity"/>
    <property type="evidence" value="ECO:0007669"/>
    <property type="project" value="UniProtKB-KW"/>
</dbReference>
<reference evidence="2 3" key="2">
    <citation type="submission" date="2020-08" db="EMBL/GenBank/DDBJ databases">
        <title>The Agave Microbiome: Exploring the role of microbial communities in plant adaptations to desert environments.</title>
        <authorList>
            <person name="Partida-Martinez L.P."/>
        </authorList>
    </citation>
    <scope>NUCLEOTIDE SEQUENCE [LARGE SCALE GENOMIC DNA]</scope>
    <source>
        <strain evidence="2 3">AT2.17</strain>
    </source>
</reference>
<dbReference type="Pfam" id="PF03992">
    <property type="entry name" value="ABM"/>
    <property type="match status" value="1"/>
</dbReference>
<accession>A0A7Y9H5E0</accession>
<evidence type="ECO:0000313" key="3">
    <source>
        <dbReference type="Proteomes" id="UP000549911"/>
    </source>
</evidence>
<dbReference type="InterPro" id="IPR007138">
    <property type="entry name" value="ABM_dom"/>
</dbReference>
<dbReference type="Gene3D" id="3.30.70.100">
    <property type="match status" value="1"/>
</dbReference>
<dbReference type="InterPro" id="IPR011008">
    <property type="entry name" value="Dimeric_a/b-barrel"/>
</dbReference>
<protein>
    <submittedName>
        <fullName evidence="2">Heme-degrading monooxygenase HmoA</fullName>
    </submittedName>
</protein>
<sequence length="109" mass="12324">MIMRTWRGAVRPEDADRYLEHQAGTGVREYRETPGNRGAYVLRRDRDGLVEVTTVSLWESMDAIRAFAGDDPEVARFYPGDDDLLVDKDLHADHFEVVSADLDPDALTS</sequence>
<keyword evidence="2" id="KW-0560">Oxidoreductase</keyword>
<name>A0A7Y9H5E0_9ACTN</name>
<dbReference type="RefSeq" id="WP_179620094.1">
    <property type="nucleotide sequence ID" value="NZ_JACCBW010000002.1"/>
</dbReference>